<dbReference type="EMBL" id="HBEV01003845">
    <property type="protein sequence ID" value="CAD8580991.1"/>
    <property type="molecule type" value="Transcribed_RNA"/>
</dbReference>
<evidence type="ECO:0000256" key="14">
    <source>
        <dbReference type="ARBA" id="ARBA00023212"/>
    </source>
</evidence>
<comment type="subcellular location">
    <subcellularLocation>
        <location evidence="1">Cytoplasm</location>
        <location evidence="1">Cytoskeleton</location>
        <location evidence="1">Flagellum axoneme</location>
    </subcellularLocation>
</comment>
<dbReference type="GO" id="GO:0030286">
    <property type="term" value="C:dynein complex"/>
    <property type="evidence" value="ECO:0007669"/>
    <property type="project" value="UniProtKB-KW"/>
</dbReference>
<dbReference type="FunFam" id="1.20.58.1120:FF:000008">
    <property type="entry name" value="Dynein heavy chain 10, axonemal"/>
    <property type="match status" value="1"/>
</dbReference>
<keyword evidence="10" id="KW-0243">Dynein</keyword>
<keyword evidence="11 16" id="KW-0175">Coiled coil</keyword>
<dbReference type="GO" id="GO:0008569">
    <property type="term" value="F:minus-end-directed microtubule motor activity"/>
    <property type="evidence" value="ECO:0007669"/>
    <property type="project" value="InterPro"/>
</dbReference>
<dbReference type="Pfam" id="PF22597">
    <property type="entry name" value="DYN_lid"/>
    <property type="match status" value="1"/>
</dbReference>
<dbReference type="InterPro" id="IPR004273">
    <property type="entry name" value="Dynein_heavy_D6_P-loop"/>
</dbReference>
<feature type="coiled-coil region" evidence="16">
    <location>
        <begin position="3255"/>
        <end position="3317"/>
    </location>
</feature>
<evidence type="ECO:0000256" key="8">
    <source>
        <dbReference type="ARBA" id="ARBA00022840"/>
    </source>
</evidence>
<dbReference type="Gene3D" id="1.20.1270.280">
    <property type="match status" value="1"/>
</dbReference>
<dbReference type="SMART" id="SM00382">
    <property type="entry name" value="AAA"/>
    <property type="match status" value="4"/>
</dbReference>
<dbReference type="Pfam" id="PF12780">
    <property type="entry name" value="AAA_8"/>
    <property type="match status" value="1"/>
</dbReference>
<dbReference type="InterPro" id="IPR013602">
    <property type="entry name" value="Dynein_heavy_linker"/>
</dbReference>
<feature type="domain" description="AAA+ ATPase" evidence="18">
    <location>
        <begin position="2471"/>
        <end position="2633"/>
    </location>
</feature>
<dbReference type="InterPro" id="IPR042219">
    <property type="entry name" value="AAA_lid_11_sf"/>
</dbReference>
<dbReference type="InterPro" id="IPR013594">
    <property type="entry name" value="Dynein_heavy_tail"/>
</dbReference>
<evidence type="ECO:0000256" key="2">
    <source>
        <dbReference type="ARBA" id="ARBA00008887"/>
    </source>
</evidence>
<dbReference type="InterPro" id="IPR054354">
    <property type="entry name" value="DYNC2H1-like_lid"/>
</dbReference>
<dbReference type="InterPro" id="IPR041658">
    <property type="entry name" value="AAA_lid_11"/>
</dbReference>
<evidence type="ECO:0000256" key="7">
    <source>
        <dbReference type="ARBA" id="ARBA00022794"/>
    </source>
</evidence>
<name>A0A7S0PMS7_MICPS</name>
<dbReference type="Gene3D" id="1.20.58.1120">
    <property type="match status" value="1"/>
</dbReference>
<evidence type="ECO:0000256" key="11">
    <source>
        <dbReference type="ARBA" id="ARBA00023054"/>
    </source>
</evidence>
<dbReference type="Gene3D" id="1.10.8.1220">
    <property type="match status" value="1"/>
</dbReference>
<comment type="similarity">
    <text evidence="2">Belongs to the dynein heavy chain family.</text>
</comment>
<gene>
    <name evidence="19" type="ORF">MSP1404_LOCUS2891</name>
</gene>
<dbReference type="Gene3D" id="3.10.490.20">
    <property type="match status" value="1"/>
</dbReference>
<evidence type="ECO:0000256" key="6">
    <source>
        <dbReference type="ARBA" id="ARBA00022741"/>
    </source>
</evidence>
<dbReference type="InterPro" id="IPR035706">
    <property type="entry name" value="AAA_9"/>
</dbReference>
<keyword evidence="12" id="KW-0969">Cilium</keyword>
<dbReference type="Gene3D" id="1.10.8.720">
    <property type="entry name" value="Region D6 of dynein motor"/>
    <property type="match status" value="1"/>
</dbReference>
<keyword evidence="5" id="KW-0677">Repeat</keyword>
<dbReference type="FunFam" id="1.20.140.100:FF:000001">
    <property type="entry name" value="dynein heavy chain 17, axonemal"/>
    <property type="match status" value="1"/>
</dbReference>
<dbReference type="InterPro" id="IPR024743">
    <property type="entry name" value="Dynein_HC_stalk"/>
</dbReference>
<keyword evidence="8" id="KW-0067">ATP-binding</keyword>
<keyword evidence="9" id="KW-0282">Flagellum</keyword>
<dbReference type="FunFam" id="3.40.50.300:FF:002141">
    <property type="entry name" value="Dynein heavy chain"/>
    <property type="match status" value="1"/>
</dbReference>
<evidence type="ECO:0000256" key="13">
    <source>
        <dbReference type="ARBA" id="ARBA00023175"/>
    </source>
</evidence>
<dbReference type="FunFam" id="3.10.490.20:FF:000006">
    <property type="entry name" value="Dynein axonemal heavy chain 10"/>
    <property type="match status" value="1"/>
</dbReference>
<dbReference type="InterPro" id="IPR026983">
    <property type="entry name" value="DHC"/>
</dbReference>
<dbReference type="Pfam" id="PF12777">
    <property type="entry name" value="MT"/>
    <property type="match status" value="1"/>
</dbReference>
<dbReference type="FunFam" id="1.20.920.30:FF:000007">
    <property type="entry name" value="Dynein axonemal heavy chain 10"/>
    <property type="match status" value="1"/>
</dbReference>
<dbReference type="Gene3D" id="1.10.287.2620">
    <property type="match status" value="1"/>
</dbReference>
<evidence type="ECO:0000256" key="16">
    <source>
        <dbReference type="SAM" id="Coils"/>
    </source>
</evidence>
<dbReference type="InterPro" id="IPR024317">
    <property type="entry name" value="Dynein_heavy_chain_D4_dom"/>
</dbReference>
<evidence type="ECO:0000313" key="19">
    <source>
        <dbReference type="EMBL" id="CAD8580991.1"/>
    </source>
</evidence>
<dbReference type="InterPro" id="IPR042222">
    <property type="entry name" value="Dynein_2_N"/>
</dbReference>
<dbReference type="Gene3D" id="1.20.920.30">
    <property type="match status" value="1"/>
</dbReference>
<dbReference type="Pfam" id="PF18198">
    <property type="entry name" value="AAA_lid_11"/>
    <property type="match status" value="1"/>
</dbReference>
<dbReference type="FunFam" id="3.40.50.300:FF:000063">
    <property type="entry name" value="dynein heavy chain 6, axonemal"/>
    <property type="match status" value="1"/>
</dbReference>
<dbReference type="InterPro" id="IPR003593">
    <property type="entry name" value="AAA+_ATPase"/>
</dbReference>
<keyword evidence="15" id="KW-0966">Cell projection</keyword>
<dbReference type="Gene3D" id="3.20.180.20">
    <property type="entry name" value="Dynein heavy chain, N-terminal domain 2"/>
    <property type="match status" value="1"/>
</dbReference>
<dbReference type="Pfam" id="PF03028">
    <property type="entry name" value="Dynein_heavy"/>
    <property type="match status" value="1"/>
</dbReference>
<dbReference type="GO" id="GO:0045505">
    <property type="term" value="F:dynein intermediate chain binding"/>
    <property type="evidence" value="ECO:0007669"/>
    <property type="project" value="InterPro"/>
</dbReference>
<dbReference type="InterPro" id="IPR043160">
    <property type="entry name" value="Dynein_C_barrel"/>
</dbReference>
<dbReference type="Gene3D" id="1.10.8.710">
    <property type="match status" value="1"/>
</dbReference>
<dbReference type="GO" id="GO:0060271">
    <property type="term" value="P:cilium assembly"/>
    <property type="evidence" value="ECO:0007669"/>
    <property type="project" value="UniProtKB-ARBA"/>
</dbReference>
<sequence>MAKVELAKKTAEAWRSTYMSMREKIEQQGRDARWEFDAKTLFARTDYIAGICGDLHGMLGVIEGFNKFLGPQLKAVTGDPEGIDAMLDRVRDMTKLVVDVEFDVFDKKTFSDWADVDSDFEAEKETIERSTKELIDASFKKLSNAEAAFDLMQNFKAMESEGAIGRAIEGKMTDILEQFTREIVNMRQLFDKNYKAPEVYRGQPPVAGAIAWSRSLFSKIRKTMTKFQRDAEREMRTEPAAAVATRKYTDFAKAVMKYEKKLYGDWVEVADQTALRHLKDPILRVDEESGEMKCNFSTNLHAIIKESDYLSDMNFEIPEVAMKTMLAEDHFIDLRRAIEDMLELYHETVDLTQVEQSLYSVKLAELKTVLQPGFHPLNWNSLGIFEYCERCTNAINEFQTLVNQVNKSSGIIEDIIKEISTTAVVTEPPHGEELLDMQEMCEFIERNRRDIVDRLIGKYRSIGPLLGKVEEAVAGTNTGKSPQLRDYYAHWEKEVLNGLNSMVVTSLNGWIELLIHRDPSNAEALGYVDGYKNSSKLSLLKMNVYLNTPELGVQPPLKEARVMMTTVNNNILESIAPFVRWLENTCVESPPLPNPEDEDEPIIVNFLSEVSKNEEIITLMGYIEDAVRETIDSVAAFVDGWNDQRHDVGGWDSNLWKTDKEVFIDKMLDRKPTVEEFAETFRVYTELAEEIETYAADRDIYFIKVVSVSLGESLKQECANWIKVIGREMDRVDSERVARISTDLSDKNTGIHIECNTLDDLKSVLKIIAWVRNGDMEMELEYEDVEERFRTRRIYGIDMNEDVFNAAFAIRGTWAALQAECERVDDTLADRKVHFTEVTIKQVEKFTQAVREFQRRLATEGPGIPDVVLDEGLVSLDQFIEEFDENTAMKDELTVAEKLFNLPVTSYPELDEVSKELEVQKKIYAVYSAHLDTIKQLGESLFAELDIRKLFAFADDFKGRIKDMSEVKELADAPVFAKVAETIEGFKDSLPLIENLKSDALRDRHWKQLIAVTGQDPDFNTDPATFKLADLFGMELHKFRDDVLQLCVAAEKELKIEADVAELSGVWRDQKFELMRYVKGDVDKGNVLKTVDEITLVIEDMTLTLQSMLASRFVKPFLQDVQLWEKKLSLIAEVIEIWMEVQRKWMYLESIFIGSEDIREQLPEEAKRFDRIDRDFKEIMEDTSKNTNILECCSVKGRLEKLQEIFELLERCQKSLSDYLDVKRNAFPRFFYISDDELLSILGTSDPTSVQEHMLKLYDNCAELKFGRGNKTVVGMVSAEGESYDFKSPCKAEGAVEEWMVGVEKEMLRSLHLIAKEGVFYYAKKRRDQWIKDELGMITLAGSQIWWTWEVEDVFQRVRKGDKMAMKNFANKLSGQLVDLTDMVRGDLTKNDRKKVNCLIIIDVHARDIIDTFVRDSVLDAREFAWESQLRFSWDRYEDDIIINQCTGRFNFGYEYMGLNGRLVITGLTDRCYMTITTALTYMLGAAPAGPAGTGKTETTKDLAKSMALLCVVFNCGEGLDYKAMGMIFSGLVQTGAWGCFDEFNRITVEVLSVVSSQVKSIQEALKNKLTEFLFEGKEMKLVATTGNFITMNPGYAGRSELPDNLKALFRPIAMIVPDLQQICEIMLFSEGFNTAKVLAKKMTVLYKLAKEQLSKQFHYDFGLRALKSVLVMAGALKRGSPDLDEGVVLMRALRDMNLPKFVFDDVPLFLGLISDLFPGLDCPRVRYPELNDVIEGDLAENGYKVMVNPSEQVDKVVQLYETMLTRHTTMVVGNTGGGKSVIINTLARSQTKMGRHTKIHVVNPKAQSVAELYGEMDPETRDWTDGVLSNHFRTLCKPLPPGRDEVRWIVFDGDVDAVWVENMNSVMDDNKLLTLPNGERIRLVDHCKLLFEVADLQYASPATISRCGMVYVDPKNLEYEPFIWKWCNSRPEAQAKVLRVLFDKYMKKCIDYCLEGVDGEVLEKPLALTIPQTNLNLVTQCCNMLDCLLTEEVSAEMDDNSLEAAFIFCIVWSVGAAVIQKPGFADRDKFDNFVKRTAEFMTYEGEGLTATQLPKDSLYEYCFDLKRAKWYTWKSMVSALEVKDGAKFASILVPTVDTVRSAWLLDTFSSAGKPVLFVGDSGTAKTVTINKYLGDLDPEKNVVLNMNFSSRTTSLDVQSVLEGSVEKRTKDTFGPAMGKRMLLYFDDLNMPKVDLYGTQQPIALLKTLIERSGVYDRGKELNWKKMKDLFYVAAMGPPGGARNPVDPRFISLFSTFEIQFPSENNLRTIYASILKSHVVKLSDEIQSAAENLTDVTLQLYNFILEKLPPTPSRFHYIFNLRDLSRIYEGLLCATDDKFKTAGDFLRLWRNEALRIFHDRLISDEDKAIVVAKMHELVETEFEKHQERILQDPILFGDYQSAHKELTPEDEGGPEAGVLRLYEDVGTYGDIKPWFEKILGYYNQLNKTMNLVFFEDALEHLTRIHRIIRLDQGNALLVGVGGSGKQSLSKLAAYTAGCGVFEITLTRGYDESMFREDLKTLYTEIGVNNRKMVFLFTDAHVADEGFLELINNMLTSGMVPGLYADDEKEGIAGGVRDDCAKAGLGETKEACWRYYVDRCRNNLHIVLAMSPVGDTLRTRCRNFPGMVNNTVIDWFTPWPEDALRSVSEVFLRDLDMPDEFRETITEHMVLTHQSVRDYSVKFYDQLRRHNYVTPKNYLDFIANYQKSLTTQRKLNTDYTNRLDGGLQKLMMAAEDVAQMQKELAAQKIVVQAKTVEVQELLEVITKNTAEVEEKQTAAATKEAQLAEDSVRIAREKEEAEADLAAAIPALEEAAEALKNINKDDITNLKSYANPAEVIVKVLECVQILKAVPEEEIGWKGSQAMMTDFNFIKSLKEFEKDGITKDQIKTIKGYMKDKKFTLEEIKSVSKPAAGMFKWVLAMMNYYKIASGVKPKRLKVAKGVKALKKAETELAEIKATVEALNAELAELSKTFEASTAEQKRLKDEAELMERRLEAAEKLIAGLASERVRWTEDLKQLAIVREKLLGDCLLTSSFLSYTGAFTFDFRKEMTYQLWCDDIASRGVPMTVPFKLETLLTSDVETGQWASDGLPSDELSVQNGILTTRASRFPLCIDPQMQAVTWIKKREGQKLDGKMKTFNDSDFLKQLELAVQYGLPFLFENLDEYIDPVIDPVLEKNITVNPMTGGKTIKLGDKEVDWDDNFQLYLCTKLPNPHYGPDISGKTMIINYSVTEQGLQEQLLNVTVRHERPDLEEQREELVKDMADSSMLLKQLEDTLLKELSSAEGNILDNQELIKTLENTKTKAKNIAENLQKAQVTAKEIEFTRVKYAPVAKRGSILFFVMSALSVINTMYENSLNMYLEVFNGTLETSKKDANLEGRLRNIVNALTYDVYNFTCLGLFEKHKLMLSFQMTIKLEEGEDRLNRQQLDFFLKGNLSLEKSKRAKPFDWYPDQGWEDLMRLTTLGDPEPEPEPENPALDAESKAGSKVGSNEGSEVGDAPEEAPTAEAAPEPEPELKPEPESEPVVAPPAPASQASDAAEGEEEEAEPHPFTTIADHIEQNEEEWRAWYDLDAPEQTPFPGGYSESLNVFEQMLLLRCIRVDRVTVAITKYVIEIMGEKYVQPPILNYEKIYSMSSAMTPVVFVLSPGADPAFDVFRLGESMGYKPGAKLKYMALGQGMGPKAAEMLETGSMRGLWCMLQNCHLLPSWLKTLEKILEQITKPHKDFRLWLTTAPTDRFPLGILQRSLKVVTEPPNGLKLNLRASYAKISEDELAECPHTGFRPLTYVLAFFHAVVQERRKYGKLGWNVAYDFNETDFRISQQLVKTYLTKAFDNNDDQLPWGTLRYLIGEAMYGGRVSDSFDRRILTTYLDEYLGDFLFDTFQPFHFFQNEEVDYVAPAQGSRDAYAKMINTLPLYQTPEVFGLHANADIAYYTGATKELWVNLIDLQPRSAGGGGGMSREDYIGTVAKDVLDKIPELFDMPVIKKQLGIPSPTQVVLLQELDRFNILAKTMKSTLKQLQKALIGEIGMSNELDMLATALFNGLLPGAWAKKTAATEKKLGAWMLWFERRYRQYVDWVENGEPAVMWLSGLHIPETYTAALVQAACRDKGWPLDKSTLYTKVTRYTDPSEVPEKLQHGAYIQGLYLEGASWDLERSMLRRQDPKVLVTELPILQVIPVEGSKLKLQNTFKTPVYVTQSRRNAMGVGLVFEADLATSEHSSHWVLQGVALSLNIDQ</sequence>
<feature type="domain" description="AAA+ ATPase" evidence="18">
    <location>
        <begin position="2112"/>
        <end position="2265"/>
    </location>
</feature>
<dbReference type="GO" id="GO:0005874">
    <property type="term" value="C:microtubule"/>
    <property type="evidence" value="ECO:0007669"/>
    <property type="project" value="UniProtKB-KW"/>
</dbReference>
<dbReference type="PANTHER" id="PTHR22878">
    <property type="entry name" value="DYNEIN HEAVY CHAIN 6, AXONEMAL-LIKE-RELATED"/>
    <property type="match status" value="1"/>
</dbReference>
<keyword evidence="7" id="KW-0970">Cilium biogenesis/degradation</keyword>
<dbReference type="Pfam" id="PF12781">
    <property type="entry name" value="AAA_9"/>
    <property type="match status" value="1"/>
</dbReference>
<keyword evidence="6" id="KW-0547">Nucleotide-binding</keyword>
<accession>A0A7S0PMS7</accession>
<dbReference type="GO" id="GO:0007018">
    <property type="term" value="P:microtubule-based movement"/>
    <property type="evidence" value="ECO:0007669"/>
    <property type="project" value="InterPro"/>
</dbReference>
<dbReference type="InterPro" id="IPR035699">
    <property type="entry name" value="AAA_6"/>
</dbReference>
<evidence type="ECO:0000256" key="4">
    <source>
        <dbReference type="ARBA" id="ARBA00022701"/>
    </source>
</evidence>
<dbReference type="Gene3D" id="1.10.472.130">
    <property type="match status" value="1"/>
</dbReference>
<dbReference type="Gene3D" id="1.20.140.100">
    <property type="entry name" value="Dynein heavy chain, N-terminal domain 2"/>
    <property type="match status" value="1"/>
</dbReference>
<dbReference type="FunFam" id="3.40.50.300:FF:000049">
    <property type="entry name" value="Dynein, axonemal, heavy chain 5"/>
    <property type="match status" value="1"/>
</dbReference>
<dbReference type="Pfam" id="PF08393">
    <property type="entry name" value="DHC_N2"/>
    <property type="match status" value="1"/>
</dbReference>
<dbReference type="Pfam" id="PF12775">
    <property type="entry name" value="AAA_7"/>
    <property type="match status" value="1"/>
</dbReference>
<evidence type="ECO:0000256" key="15">
    <source>
        <dbReference type="ARBA" id="ARBA00023273"/>
    </source>
</evidence>
<evidence type="ECO:0000259" key="18">
    <source>
        <dbReference type="SMART" id="SM00382"/>
    </source>
</evidence>
<feature type="coiled-coil region" evidence="16">
    <location>
        <begin position="2945"/>
        <end position="3007"/>
    </location>
</feature>
<proteinExistence type="inferred from homology"/>
<dbReference type="FunFam" id="3.40.50.300:FF:000153">
    <property type="entry name" value="Dynein axonemal heavy chain 1"/>
    <property type="match status" value="1"/>
</dbReference>
<evidence type="ECO:0000256" key="1">
    <source>
        <dbReference type="ARBA" id="ARBA00004611"/>
    </source>
</evidence>
<feature type="domain" description="AAA+ ATPase" evidence="18">
    <location>
        <begin position="1482"/>
        <end position="1620"/>
    </location>
</feature>
<dbReference type="Pfam" id="PF17852">
    <property type="entry name" value="Dynein_AAA_lid"/>
    <property type="match status" value="1"/>
</dbReference>
<keyword evidence="13" id="KW-0505">Motor protein</keyword>
<dbReference type="FunFam" id="1.10.8.720:FF:000005">
    <property type="entry name" value="Dynein axonemal heavy chain 10"/>
    <property type="match status" value="1"/>
</dbReference>
<feature type="domain" description="AAA+ ATPase" evidence="18">
    <location>
        <begin position="1766"/>
        <end position="1916"/>
    </location>
</feature>
<keyword evidence="14" id="KW-0206">Cytoskeleton</keyword>
<keyword evidence="4" id="KW-0493">Microtubule</keyword>
<evidence type="ECO:0000256" key="12">
    <source>
        <dbReference type="ARBA" id="ARBA00023069"/>
    </source>
</evidence>
<dbReference type="Pfam" id="PF18199">
    <property type="entry name" value="Dynein_C"/>
    <property type="match status" value="1"/>
</dbReference>
<dbReference type="InterPro" id="IPR041466">
    <property type="entry name" value="Dynein_AAA5_ext"/>
</dbReference>
<dbReference type="InterPro" id="IPR027417">
    <property type="entry name" value="P-loop_NTPase"/>
</dbReference>
<feature type="region of interest" description="Disordered" evidence="17">
    <location>
        <begin position="3461"/>
        <end position="3548"/>
    </location>
</feature>
<evidence type="ECO:0000256" key="10">
    <source>
        <dbReference type="ARBA" id="ARBA00023017"/>
    </source>
</evidence>
<reference evidence="19" key="1">
    <citation type="submission" date="2021-01" db="EMBL/GenBank/DDBJ databases">
        <authorList>
            <person name="Corre E."/>
            <person name="Pelletier E."/>
            <person name="Niang G."/>
            <person name="Scheremetjew M."/>
            <person name="Finn R."/>
            <person name="Kale V."/>
            <person name="Holt S."/>
            <person name="Cochrane G."/>
            <person name="Meng A."/>
            <person name="Brown T."/>
            <person name="Cohen L."/>
        </authorList>
    </citation>
    <scope>NUCLEOTIDE SEQUENCE</scope>
    <source>
        <strain evidence="19">CCMP494</strain>
    </source>
</reference>
<dbReference type="FunFam" id="1.20.1270.280:FF:000005">
    <property type="entry name" value="Dynein axonemal heavy chain 10"/>
    <property type="match status" value="1"/>
</dbReference>
<dbReference type="Gene3D" id="1.20.920.20">
    <property type="match status" value="1"/>
</dbReference>
<dbReference type="InterPro" id="IPR043157">
    <property type="entry name" value="Dynein_AAA1S"/>
</dbReference>
<dbReference type="SUPFAM" id="SSF52540">
    <property type="entry name" value="P-loop containing nucleoside triphosphate hydrolases"/>
    <property type="match status" value="4"/>
</dbReference>
<dbReference type="PANTHER" id="PTHR22878:SF63">
    <property type="entry name" value="DYNEIN AXONEMAL HEAVY CHAIN 10"/>
    <property type="match status" value="1"/>
</dbReference>
<dbReference type="Gene3D" id="6.10.140.1060">
    <property type="match status" value="1"/>
</dbReference>
<dbReference type="Pfam" id="PF08385">
    <property type="entry name" value="DHC_N1"/>
    <property type="match status" value="1"/>
</dbReference>
<dbReference type="FunFam" id="1.20.920.20:FF:000001">
    <property type="entry name" value="dynein heavy chain 2, axonemal"/>
    <property type="match status" value="1"/>
</dbReference>
<evidence type="ECO:0000256" key="3">
    <source>
        <dbReference type="ARBA" id="ARBA00022490"/>
    </source>
</evidence>
<keyword evidence="3" id="KW-0963">Cytoplasm</keyword>
<evidence type="ECO:0000256" key="17">
    <source>
        <dbReference type="SAM" id="MobiDB-lite"/>
    </source>
</evidence>
<dbReference type="Gene3D" id="3.40.50.300">
    <property type="entry name" value="P-loop containing nucleotide triphosphate hydrolases"/>
    <property type="match status" value="5"/>
</dbReference>
<dbReference type="FunFam" id="3.20.180.20:FF:000001">
    <property type="entry name" value="Dynein axonemal heavy chain 5"/>
    <property type="match status" value="1"/>
</dbReference>
<dbReference type="GO" id="GO:0005524">
    <property type="term" value="F:ATP binding"/>
    <property type="evidence" value="ECO:0007669"/>
    <property type="project" value="UniProtKB-KW"/>
</dbReference>
<dbReference type="FunFam" id="1.10.8.1220:FF:000001">
    <property type="entry name" value="Dynein axonemal heavy chain 5"/>
    <property type="match status" value="1"/>
</dbReference>
<dbReference type="InterPro" id="IPR041228">
    <property type="entry name" value="Dynein_C"/>
</dbReference>
<organism evidence="19">
    <name type="scientific">Micromonas pusilla</name>
    <name type="common">Picoplanktonic green alga</name>
    <name type="synonym">Chromulina pusilla</name>
    <dbReference type="NCBI Taxonomy" id="38833"/>
    <lineage>
        <taxon>Eukaryota</taxon>
        <taxon>Viridiplantae</taxon>
        <taxon>Chlorophyta</taxon>
        <taxon>Mamiellophyceae</taxon>
        <taxon>Mamiellales</taxon>
        <taxon>Mamiellaceae</taxon>
        <taxon>Micromonas</taxon>
    </lineage>
</organism>
<dbReference type="Pfam" id="PF12774">
    <property type="entry name" value="AAA_6"/>
    <property type="match status" value="1"/>
</dbReference>
<evidence type="ECO:0000256" key="9">
    <source>
        <dbReference type="ARBA" id="ARBA00022846"/>
    </source>
</evidence>
<dbReference type="GO" id="GO:0051959">
    <property type="term" value="F:dynein light intermediate chain binding"/>
    <property type="evidence" value="ECO:0007669"/>
    <property type="project" value="InterPro"/>
</dbReference>
<protein>
    <recommendedName>
        <fullName evidence="18">AAA+ ATPase domain-containing protein</fullName>
    </recommendedName>
</protein>
<dbReference type="InterPro" id="IPR042228">
    <property type="entry name" value="Dynein_linker_3"/>
</dbReference>
<dbReference type="FunFam" id="1.10.8.710:FF:000002">
    <property type="entry name" value="dynein heavy chain 17, axonemal"/>
    <property type="match status" value="1"/>
</dbReference>
<dbReference type="GO" id="GO:0005930">
    <property type="term" value="C:axoneme"/>
    <property type="evidence" value="ECO:0007669"/>
    <property type="project" value="UniProtKB-ARBA"/>
</dbReference>
<evidence type="ECO:0000256" key="5">
    <source>
        <dbReference type="ARBA" id="ARBA00022737"/>
    </source>
</evidence>